<keyword evidence="6" id="KW-1185">Reference proteome</keyword>
<dbReference type="Gene3D" id="3.60.20.30">
    <property type="entry name" value="(Glycosyl)asparaginase"/>
    <property type="match status" value="1"/>
</dbReference>
<organism evidence="5 6">
    <name type="scientific">Fimbriiglobus ruber</name>
    <dbReference type="NCBI Taxonomy" id="1908690"/>
    <lineage>
        <taxon>Bacteria</taxon>
        <taxon>Pseudomonadati</taxon>
        <taxon>Planctomycetota</taxon>
        <taxon>Planctomycetia</taxon>
        <taxon>Gemmatales</taxon>
        <taxon>Gemmataceae</taxon>
        <taxon>Fimbriiglobus</taxon>
    </lineage>
</organism>
<feature type="site" description="Cleavage; by autolysis" evidence="3">
    <location>
        <begin position="168"/>
        <end position="169"/>
    </location>
</feature>
<dbReference type="SUPFAM" id="SSF56235">
    <property type="entry name" value="N-terminal nucleophile aminohydrolases (Ntn hydrolases)"/>
    <property type="match status" value="1"/>
</dbReference>
<dbReference type="RefSeq" id="WP_088254423.1">
    <property type="nucleotide sequence ID" value="NZ_NIDE01000004.1"/>
</dbReference>
<sequence>MPEPVVIATWPFGKLAAETALKQLAGGAAALDAVLAGAQAVENDPTVRSVGFGSLPDRIGRLTLDSSVMDGRTLACGAVAGLEHIRNASAVARRVMEKTPHVLLVGEGAKWFALQQGFTLEMPYTVEGIREWFEKHPDRRKKAADPAVPPPAPAGPEDFQVIDESNHDTVTVLARDKDGHLGGVCTTSGLSHKLPGRVGDSPLIGAGLYVDDLAGAAGATGVGEEIIRIGGSGFVVEQMRAGKSAQEAVELACRRVNAAAVRRGVHPANVAFLALDPKGQVAAAATARTNFQYAVGRAGKVELLKAKEIGAEM</sequence>
<accession>A0A225E0T3</accession>
<dbReference type="InterPro" id="IPR029055">
    <property type="entry name" value="Ntn_hydrolases_N"/>
</dbReference>
<gene>
    <name evidence="5" type="ORF">FRUB_03205</name>
</gene>
<dbReference type="Proteomes" id="UP000214646">
    <property type="component" value="Unassembled WGS sequence"/>
</dbReference>
<feature type="active site" description="Nucleophile" evidence="1">
    <location>
        <position position="169"/>
    </location>
</feature>
<dbReference type="OrthoDB" id="9780217at2"/>
<dbReference type="GO" id="GO:0005737">
    <property type="term" value="C:cytoplasm"/>
    <property type="evidence" value="ECO:0007669"/>
    <property type="project" value="TreeGrafter"/>
</dbReference>
<dbReference type="PANTHER" id="PTHR10188:SF6">
    <property type="entry name" value="N(4)-(BETA-N-ACETYLGLUCOSAMINYL)-L-ASPARAGINASE"/>
    <property type="match status" value="1"/>
</dbReference>
<reference evidence="6" key="1">
    <citation type="submission" date="2017-06" db="EMBL/GenBank/DDBJ databases">
        <title>Genome analysis of Fimbriiglobus ruber SP5, the first member of the order Planctomycetales with confirmed chitinolytic capability.</title>
        <authorList>
            <person name="Ravin N.V."/>
            <person name="Rakitin A.L."/>
            <person name="Ivanova A.A."/>
            <person name="Beletsky A.V."/>
            <person name="Kulichevskaya I.S."/>
            <person name="Mardanov A.V."/>
            <person name="Dedysh S.N."/>
        </authorList>
    </citation>
    <scope>NUCLEOTIDE SEQUENCE [LARGE SCALE GENOMIC DNA]</scope>
    <source>
        <strain evidence="6">SP5</strain>
    </source>
</reference>
<evidence type="ECO:0000313" key="5">
    <source>
        <dbReference type="EMBL" id="OWK43606.1"/>
    </source>
</evidence>
<name>A0A225E0T3_9BACT</name>
<evidence type="ECO:0000256" key="3">
    <source>
        <dbReference type="PIRSR" id="PIRSR600246-3"/>
    </source>
</evidence>
<evidence type="ECO:0000256" key="2">
    <source>
        <dbReference type="PIRSR" id="PIRSR600246-2"/>
    </source>
</evidence>
<evidence type="ECO:0000313" key="6">
    <source>
        <dbReference type="Proteomes" id="UP000214646"/>
    </source>
</evidence>
<feature type="binding site" evidence="2">
    <location>
        <begin position="220"/>
        <end position="223"/>
    </location>
    <ligand>
        <name>substrate</name>
    </ligand>
</feature>
<protein>
    <submittedName>
        <fullName evidence="5">L-asparaginase</fullName>
    </submittedName>
</protein>
<feature type="binding site" evidence="2">
    <location>
        <begin position="197"/>
        <end position="200"/>
    </location>
    <ligand>
        <name>substrate</name>
    </ligand>
</feature>
<dbReference type="PANTHER" id="PTHR10188">
    <property type="entry name" value="L-ASPARAGINASE"/>
    <property type="match status" value="1"/>
</dbReference>
<proteinExistence type="predicted"/>
<dbReference type="InterPro" id="IPR000246">
    <property type="entry name" value="Peptidase_T2"/>
</dbReference>
<feature type="region of interest" description="Disordered" evidence="4">
    <location>
        <begin position="137"/>
        <end position="158"/>
    </location>
</feature>
<dbReference type="GO" id="GO:0016811">
    <property type="term" value="F:hydrolase activity, acting on carbon-nitrogen (but not peptide) bonds, in linear amides"/>
    <property type="evidence" value="ECO:0007669"/>
    <property type="project" value="UniProtKB-ARBA"/>
</dbReference>
<dbReference type="EMBL" id="NIDE01000004">
    <property type="protein sequence ID" value="OWK43606.1"/>
    <property type="molecule type" value="Genomic_DNA"/>
</dbReference>
<dbReference type="Pfam" id="PF01112">
    <property type="entry name" value="Asparaginase_2"/>
    <property type="match status" value="1"/>
</dbReference>
<evidence type="ECO:0000256" key="4">
    <source>
        <dbReference type="SAM" id="MobiDB-lite"/>
    </source>
</evidence>
<dbReference type="AlphaFoldDB" id="A0A225E0T3"/>
<comment type="caution">
    <text evidence="5">The sequence shown here is derived from an EMBL/GenBank/DDBJ whole genome shotgun (WGS) entry which is preliminary data.</text>
</comment>
<evidence type="ECO:0000256" key="1">
    <source>
        <dbReference type="PIRSR" id="PIRSR600246-1"/>
    </source>
</evidence>